<name>A0A5E4R7E2_9NEOP</name>
<dbReference type="EMBL" id="FZQP02007034">
    <property type="protein sequence ID" value="VVD05865.1"/>
    <property type="molecule type" value="Genomic_DNA"/>
</dbReference>
<dbReference type="Proteomes" id="UP000324832">
    <property type="component" value="Unassembled WGS sequence"/>
</dbReference>
<sequence>MEDVIVFIILAVEMGWSLDINPQLTQQEAVVFQNWYMQRVVDKLPLLEKISDCEECPRIYIPVCGNDNRYFMKSETQNYYYRPSNGAMFTSRSSREMRPSRTFNDGQNRGQMMRWTKK</sequence>
<reference evidence="2 3" key="1">
    <citation type="submission" date="2017-07" db="EMBL/GenBank/DDBJ databases">
        <authorList>
            <person name="Talla V."/>
            <person name="Backstrom N."/>
        </authorList>
    </citation>
    <scope>NUCLEOTIDE SEQUENCE [LARGE SCALE GENOMIC DNA]</scope>
</reference>
<evidence type="ECO:0000313" key="3">
    <source>
        <dbReference type="Proteomes" id="UP000324832"/>
    </source>
</evidence>
<feature type="compositionally biased region" description="Polar residues" evidence="1">
    <location>
        <begin position="101"/>
        <end position="110"/>
    </location>
</feature>
<dbReference type="AlphaFoldDB" id="A0A5E4R7E2"/>
<keyword evidence="3" id="KW-1185">Reference proteome</keyword>
<evidence type="ECO:0000313" key="2">
    <source>
        <dbReference type="EMBL" id="VVD05865.1"/>
    </source>
</evidence>
<accession>A0A5E4R7E2</accession>
<dbReference type="Gene3D" id="3.30.60.30">
    <property type="match status" value="1"/>
</dbReference>
<dbReference type="InterPro" id="IPR036058">
    <property type="entry name" value="Kazal_dom_sf"/>
</dbReference>
<dbReference type="SUPFAM" id="SSF100895">
    <property type="entry name" value="Kazal-type serine protease inhibitors"/>
    <property type="match status" value="1"/>
</dbReference>
<protein>
    <submittedName>
        <fullName evidence="2">Uncharacterized protein</fullName>
    </submittedName>
</protein>
<dbReference type="CDD" id="cd00104">
    <property type="entry name" value="KAZAL_FS"/>
    <property type="match status" value="1"/>
</dbReference>
<feature type="region of interest" description="Disordered" evidence="1">
    <location>
        <begin position="91"/>
        <end position="118"/>
    </location>
</feature>
<evidence type="ECO:0000256" key="1">
    <source>
        <dbReference type="SAM" id="MobiDB-lite"/>
    </source>
</evidence>
<organism evidence="2 3">
    <name type="scientific">Leptidea sinapis</name>
    <dbReference type="NCBI Taxonomy" id="189913"/>
    <lineage>
        <taxon>Eukaryota</taxon>
        <taxon>Metazoa</taxon>
        <taxon>Ecdysozoa</taxon>
        <taxon>Arthropoda</taxon>
        <taxon>Hexapoda</taxon>
        <taxon>Insecta</taxon>
        <taxon>Pterygota</taxon>
        <taxon>Neoptera</taxon>
        <taxon>Endopterygota</taxon>
        <taxon>Lepidoptera</taxon>
        <taxon>Glossata</taxon>
        <taxon>Ditrysia</taxon>
        <taxon>Papilionoidea</taxon>
        <taxon>Pieridae</taxon>
        <taxon>Dismorphiinae</taxon>
        <taxon>Leptidea</taxon>
    </lineage>
</organism>
<gene>
    <name evidence="2" type="ORF">LSINAPIS_LOCUS15324</name>
</gene>
<proteinExistence type="predicted"/>